<evidence type="ECO:0000256" key="1">
    <source>
        <dbReference type="SAM" id="Phobius"/>
    </source>
</evidence>
<dbReference type="STRING" id="391937.NA2_17594"/>
<dbReference type="Proteomes" id="UP000006786">
    <property type="component" value="Unassembled WGS sequence"/>
</dbReference>
<dbReference type="GO" id="GO:0016989">
    <property type="term" value="F:sigma factor antagonist activity"/>
    <property type="evidence" value="ECO:0007669"/>
    <property type="project" value="TreeGrafter"/>
</dbReference>
<evidence type="ECO:0000259" key="2">
    <source>
        <dbReference type="Pfam" id="PF04773"/>
    </source>
</evidence>
<keyword evidence="1" id="KW-1133">Transmembrane helix</keyword>
<proteinExistence type="predicted"/>
<accession>K2M975</accession>
<dbReference type="PATRIC" id="fig|391937.3.peg.3618"/>
<reference evidence="4 5" key="1">
    <citation type="journal article" date="2012" name="J. Bacteriol.">
        <title>Genome Sequence of Nitratireductor pacificus Type Strain pht-3B.</title>
        <authorList>
            <person name="Lai Q."/>
            <person name="Li G."/>
            <person name="Shao Z."/>
        </authorList>
    </citation>
    <scope>NUCLEOTIDE SEQUENCE [LARGE SCALE GENOMIC DNA]</scope>
    <source>
        <strain evidence="5">pht-3B</strain>
    </source>
</reference>
<organism evidence="4 5">
    <name type="scientific">Nitratireductor pacificus pht-3B</name>
    <dbReference type="NCBI Taxonomy" id="391937"/>
    <lineage>
        <taxon>Bacteria</taxon>
        <taxon>Pseudomonadati</taxon>
        <taxon>Pseudomonadota</taxon>
        <taxon>Alphaproteobacteria</taxon>
        <taxon>Hyphomicrobiales</taxon>
        <taxon>Phyllobacteriaceae</taxon>
        <taxon>Nitratireductor</taxon>
    </lineage>
</organism>
<evidence type="ECO:0000259" key="3">
    <source>
        <dbReference type="Pfam" id="PF16220"/>
    </source>
</evidence>
<protein>
    <submittedName>
        <fullName evidence="4">FecR protein</fullName>
    </submittedName>
</protein>
<keyword evidence="1" id="KW-0472">Membrane</keyword>
<gene>
    <name evidence="4" type="ORF">NA2_17594</name>
</gene>
<dbReference type="OrthoDB" id="9798846at2"/>
<dbReference type="InterPro" id="IPR032623">
    <property type="entry name" value="FecR_N"/>
</dbReference>
<keyword evidence="5" id="KW-1185">Reference proteome</keyword>
<sequence>MPETRQPRYAPRELSDEAIAWIVRLNSGDSGEEERGAFTQWRGQSGAHEQAAREAEALWDDASDLHCNPRSGFIQPGRKRSGPSRRAVLGGLTGLACAGAGAWTFARTRAPLGDHMTGLGETRSIELADGSRATLNAMTAIDVDYAVDHRRVSLLGGQAYFEVGADLSRPFSVRTGHIEVQALGTAFDVDMSLPDRDIAVAVTEHQVRVTSDRASLLLSEGERAVIARDGSLKSREPQAAATTTAWRTGRYIAEERRLDEVLAALSAYHPGWIVANGEAVKALRVNAVLDLRQPAASLEALAVGLPIQVLRASKYLTIITSA</sequence>
<feature type="domain" description="FecR protein" evidence="2">
    <location>
        <begin position="116"/>
        <end position="207"/>
    </location>
</feature>
<name>K2M975_9HYPH</name>
<dbReference type="InterPro" id="IPR012373">
    <property type="entry name" value="Ferrdict_sens_TM"/>
</dbReference>
<dbReference type="PANTHER" id="PTHR30273:SF2">
    <property type="entry name" value="PROTEIN FECR"/>
    <property type="match status" value="1"/>
</dbReference>
<dbReference type="PANTHER" id="PTHR30273">
    <property type="entry name" value="PERIPLASMIC SIGNAL SENSOR AND SIGMA FACTOR ACTIVATOR FECR-RELATED"/>
    <property type="match status" value="1"/>
</dbReference>
<dbReference type="AlphaFoldDB" id="K2M975"/>
<dbReference type="Gene3D" id="2.60.120.1440">
    <property type="match status" value="1"/>
</dbReference>
<dbReference type="Pfam" id="PF16220">
    <property type="entry name" value="DUF4880"/>
    <property type="match status" value="1"/>
</dbReference>
<dbReference type="Pfam" id="PF04773">
    <property type="entry name" value="FecR"/>
    <property type="match status" value="1"/>
</dbReference>
<dbReference type="RefSeq" id="WP_008598446.1">
    <property type="nucleotide sequence ID" value="NZ_AMRM01000022.1"/>
</dbReference>
<feature type="transmembrane region" description="Helical" evidence="1">
    <location>
        <begin position="87"/>
        <end position="106"/>
    </location>
</feature>
<feature type="domain" description="FecR N-terminal" evidence="3">
    <location>
        <begin position="16"/>
        <end position="58"/>
    </location>
</feature>
<dbReference type="InterPro" id="IPR006860">
    <property type="entry name" value="FecR"/>
</dbReference>
<comment type="caution">
    <text evidence="4">The sequence shown here is derived from an EMBL/GenBank/DDBJ whole genome shotgun (WGS) entry which is preliminary data.</text>
</comment>
<evidence type="ECO:0000313" key="4">
    <source>
        <dbReference type="EMBL" id="EKF17580.1"/>
    </source>
</evidence>
<dbReference type="EMBL" id="AMRM01000022">
    <property type="protein sequence ID" value="EKF17580.1"/>
    <property type="molecule type" value="Genomic_DNA"/>
</dbReference>
<evidence type="ECO:0000313" key="5">
    <source>
        <dbReference type="Proteomes" id="UP000006786"/>
    </source>
</evidence>
<keyword evidence="1" id="KW-0812">Transmembrane</keyword>
<dbReference type="PIRSF" id="PIRSF018266">
    <property type="entry name" value="FecR"/>
    <property type="match status" value="1"/>
</dbReference>
<dbReference type="eggNOG" id="COG3712">
    <property type="taxonomic scope" value="Bacteria"/>
</dbReference>